<evidence type="ECO:0000256" key="4">
    <source>
        <dbReference type="ARBA" id="ARBA00023136"/>
    </source>
</evidence>
<sequence length="276" mass="29439">MFDTDIDNLSAQAEKKIAYLKRSPGGYFLLSALAGIYLGFGIVLIFSIGGPIAAGGGAAYLKLIMGASFGIALSLVIFAGSELFTGNNMVFAVGRLSKRIGIGPILYLFALCFVGNLAGSVFIAWLVTESGSLTVSSQELIVEVAGMKMNLSAKEAFLRGILCNWLVCLAVWIALRTKSETARLIMIFWCLFAFIASAYEHSIANQTLLSLALFLPHGAEVSLGGFIHNQIWVTLGNIVGGGLLVGMVYWLANSQPETQTEPAPALMQEALQEESA</sequence>
<organism evidence="7 8">
    <name type="scientific">Nitrospina watsonii</name>
    <dbReference type="NCBI Taxonomy" id="1323948"/>
    <lineage>
        <taxon>Bacteria</taxon>
        <taxon>Pseudomonadati</taxon>
        <taxon>Nitrospinota/Tectimicrobiota group</taxon>
        <taxon>Nitrospinota</taxon>
        <taxon>Nitrospinia</taxon>
        <taxon>Nitrospinales</taxon>
        <taxon>Nitrospinaceae</taxon>
        <taxon>Nitrospina</taxon>
    </lineage>
</organism>
<dbReference type="Gene3D" id="1.20.1080.10">
    <property type="entry name" value="Glycerol uptake facilitator protein"/>
    <property type="match status" value="1"/>
</dbReference>
<dbReference type="PANTHER" id="PTHR30520">
    <property type="entry name" value="FORMATE TRANSPORTER-RELATED"/>
    <property type="match status" value="1"/>
</dbReference>
<evidence type="ECO:0000256" key="5">
    <source>
        <dbReference type="ARBA" id="ARBA00049660"/>
    </source>
</evidence>
<feature type="transmembrane region" description="Helical" evidence="6">
    <location>
        <begin position="156"/>
        <end position="175"/>
    </location>
</feature>
<feature type="transmembrane region" description="Helical" evidence="6">
    <location>
        <begin position="182"/>
        <end position="199"/>
    </location>
</feature>
<evidence type="ECO:0000256" key="1">
    <source>
        <dbReference type="ARBA" id="ARBA00004141"/>
    </source>
</evidence>
<dbReference type="EMBL" id="OX336137">
    <property type="protein sequence ID" value="CAI2717024.1"/>
    <property type="molecule type" value="Genomic_DNA"/>
</dbReference>
<dbReference type="InterPro" id="IPR024002">
    <property type="entry name" value="For/NO2_transpt_CS"/>
</dbReference>
<dbReference type="Pfam" id="PF01226">
    <property type="entry name" value="Form_Nir_trans"/>
    <property type="match status" value="1"/>
</dbReference>
<reference evidence="7 8" key="1">
    <citation type="submission" date="2022-09" db="EMBL/GenBank/DDBJ databases">
        <authorList>
            <person name="Kop L."/>
        </authorList>
    </citation>
    <scope>NUCLEOTIDE SEQUENCE [LARGE SCALE GENOMIC DNA]</scope>
    <source>
        <strain evidence="7 8">347</strain>
    </source>
</reference>
<dbReference type="PANTHER" id="PTHR30520:SF8">
    <property type="entry name" value="NITRITE TRANSPORTER NIRC"/>
    <property type="match status" value="1"/>
</dbReference>
<dbReference type="PROSITE" id="PS01006">
    <property type="entry name" value="FORMATE_NITRITE_TP_2"/>
    <property type="match status" value="1"/>
</dbReference>
<dbReference type="InterPro" id="IPR023271">
    <property type="entry name" value="Aquaporin-like"/>
</dbReference>
<gene>
    <name evidence="7" type="primary">nirC</name>
    <name evidence="7" type="ORF">NSPWAT_0165</name>
</gene>
<evidence type="ECO:0000256" key="6">
    <source>
        <dbReference type="SAM" id="Phobius"/>
    </source>
</evidence>
<comment type="similarity">
    <text evidence="5">Belongs to the FNT transporter (TC 1.A.16) family.</text>
</comment>
<evidence type="ECO:0000313" key="7">
    <source>
        <dbReference type="EMBL" id="CAI2717024.1"/>
    </source>
</evidence>
<dbReference type="Proteomes" id="UP001157733">
    <property type="component" value="Chromosome"/>
</dbReference>
<keyword evidence="3 6" id="KW-1133">Transmembrane helix</keyword>
<comment type="subcellular location">
    <subcellularLocation>
        <location evidence="1">Membrane</location>
        <topology evidence="1">Multi-pass membrane protein</topology>
    </subcellularLocation>
</comment>
<dbReference type="RefSeq" id="WP_282009998.1">
    <property type="nucleotide sequence ID" value="NZ_OX336137.1"/>
</dbReference>
<proteinExistence type="inferred from homology"/>
<accession>A0ABN8VYT8</accession>
<evidence type="ECO:0000256" key="3">
    <source>
        <dbReference type="ARBA" id="ARBA00022989"/>
    </source>
</evidence>
<evidence type="ECO:0000313" key="8">
    <source>
        <dbReference type="Proteomes" id="UP001157733"/>
    </source>
</evidence>
<keyword evidence="4 6" id="KW-0472">Membrane</keyword>
<name>A0ABN8VYT8_9BACT</name>
<dbReference type="InterPro" id="IPR000292">
    <property type="entry name" value="For/NO2_transpt"/>
</dbReference>
<feature type="transmembrane region" description="Helical" evidence="6">
    <location>
        <begin position="231"/>
        <end position="252"/>
    </location>
</feature>
<feature type="transmembrane region" description="Helical" evidence="6">
    <location>
        <begin position="60"/>
        <end position="84"/>
    </location>
</feature>
<feature type="transmembrane region" description="Helical" evidence="6">
    <location>
        <begin position="25"/>
        <end position="48"/>
    </location>
</feature>
<protein>
    <submittedName>
        <fullName evidence="7">Nitrite transporter NirC</fullName>
    </submittedName>
</protein>
<keyword evidence="2 6" id="KW-0812">Transmembrane</keyword>
<feature type="transmembrane region" description="Helical" evidence="6">
    <location>
        <begin position="105"/>
        <end position="127"/>
    </location>
</feature>
<evidence type="ECO:0000256" key="2">
    <source>
        <dbReference type="ARBA" id="ARBA00022692"/>
    </source>
</evidence>
<keyword evidence="8" id="KW-1185">Reference proteome</keyword>